<evidence type="ECO:0000259" key="12">
    <source>
        <dbReference type="Pfam" id="PF01618"/>
    </source>
</evidence>
<dbReference type="KEGG" id="ttu:TERTU_3228"/>
<feature type="transmembrane region" description="Helical" evidence="10">
    <location>
        <begin position="244"/>
        <end position="264"/>
    </location>
</feature>
<keyword evidence="4 10" id="KW-0812">Transmembrane</keyword>
<evidence type="ECO:0000256" key="6">
    <source>
        <dbReference type="ARBA" id="ARBA00022989"/>
    </source>
</evidence>
<name>C5BPW9_TERTT</name>
<keyword evidence="9" id="KW-0175">Coiled coil</keyword>
<feature type="transmembrane region" description="Helical" evidence="10">
    <location>
        <begin position="342"/>
        <end position="366"/>
    </location>
</feature>
<keyword evidence="5 8" id="KW-0653">Protein transport</keyword>
<evidence type="ECO:0000256" key="5">
    <source>
        <dbReference type="ARBA" id="ARBA00022927"/>
    </source>
</evidence>
<dbReference type="STRING" id="377629.TERTU_3228"/>
<dbReference type="OrthoDB" id="4045at2"/>
<keyword evidence="6 10" id="KW-1133">Transmembrane helix</keyword>
<comment type="subcellular location">
    <subcellularLocation>
        <location evidence="1">Cell membrane</location>
        <topology evidence="1">Multi-pass membrane protein</topology>
    </subcellularLocation>
    <subcellularLocation>
        <location evidence="8">Membrane</location>
        <topology evidence="8">Multi-pass membrane protein</topology>
    </subcellularLocation>
</comment>
<keyword evidence="11" id="KW-0732">Signal</keyword>
<evidence type="ECO:0000256" key="8">
    <source>
        <dbReference type="RuleBase" id="RU004057"/>
    </source>
</evidence>
<evidence type="ECO:0000313" key="14">
    <source>
        <dbReference type="Proteomes" id="UP000009080"/>
    </source>
</evidence>
<dbReference type="Pfam" id="PF01618">
    <property type="entry name" value="MotA_ExbB"/>
    <property type="match status" value="1"/>
</dbReference>
<gene>
    <name evidence="13" type="ordered locus">TERTU_3228</name>
</gene>
<evidence type="ECO:0000256" key="1">
    <source>
        <dbReference type="ARBA" id="ARBA00004651"/>
    </source>
</evidence>
<feature type="transmembrane region" description="Helical" evidence="10">
    <location>
        <begin position="386"/>
        <end position="411"/>
    </location>
</feature>
<feature type="domain" description="MotA/TolQ/ExbB proton channel" evidence="12">
    <location>
        <begin position="331"/>
        <end position="423"/>
    </location>
</feature>
<dbReference type="GO" id="GO:0017038">
    <property type="term" value="P:protein import"/>
    <property type="evidence" value="ECO:0007669"/>
    <property type="project" value="TreeGrafter"/>
</dbReference>
<dbReference type="AlphaFoldDB" id="C5BPW9"/>
<accession>C5BPW9</accession>
<evidence type="ECO:0000256" key="4">
    <source>
        <dbReference type="ARBA" id="ARBA00022692"/>
    </source>
</evidence>
<evidence type="ECO:0000256" key="3">
    <source>
        <dbReference type="ARBA" id="ARBA00022475"/>
    </source>
</evidence>
<evidence type="ECO:0000256" key="7">
    <source>
        <dbReference type="ARBA" id="ARBA00023136"/>
    </source>
</evidence>
<dbReference type="EMBL" id="CP001614">
    <property type="protein sequence ID" value="ACR13511.1"/>
    <property type="molecule type" value="Genomic_DNA"/>
</dbReference>
<dbReference type="HOGENOM" id="CLU_047225_0_0_6"/>
<proteinExistence type="inferred from homology"/>
<protein>
    <submittedName>
        <fullName evidence="13">Transporter, proton channel domain containing protein</fullName>
    </submittedName>
</protein>
<dbReference type="InterPro" id="IPR050790">
    <property type="entry name" value="ExbB/TolQ_transport"/>
</dbReference>
<dbReference type="PANTHER" id="PTHR30625">
    <property type="entry name" value="PROTEIN TOLQ"/>
    <property type="match status" value="1"/>
</dbReference>
<feature type="signal peptide" evidence="11">
    <location>
        <begin position="1"/>
        <end position="19"/>
    </location>
</feature>
<organism evidence="13 14">
    <name type="scientific">Teredinibacter turnerae (strain ATCC 39867 / T7901)</name>
    <dbReference type="NCBI Taxonomy" id="377629"/>
    <lineage>
        <taxon>Bacteria</taxon>
        <taxon>Pseudomonadati</taxon>
        <taxon>Pseudomonadota</taxon>
        <taxon>Gammaproteobacteria</taxon>
        <taxon>Cellvibrionales</taxon>
        <taxon>Cellvibrionaceae</taxon>
        <taxon>Teredinibacter</taxon>
    </lineage>
</organism>
<evidence type="ECO:0000256" key="9">
    <source>
        <dbReference type="SAM" id="Coils"/>
    </source>
</evidence>
<evidence type="ECO:0000256" key="11">
    <source>
        <dbReference type="SAM" id="SignalP"/>
    </source>
</evidence>
<feature type="coiled-coil region" evidence="9">
    <location>
        <begin position="28"/>
        <end position="80"/>
    </location>
</feature>
<comment type="similarity">
    <text evidence="8">Belongs to the exbB/tolQ family.</text>
</comment>
<reference evidence="13 14" key="1">
    <citation type="journal article" date="2009" name="PLoS ONE">
        <title>The complete genome of Teredinibacter turnerae T7901: an intracellular endosymbiont of marine wood-boring bivalves (shipworms).</title>
        <authorList>
            <person name="Yang J.C."/>
            <person name="Madupu R."/>
            <person name="Durkin A.S."/>
            <person name="Ekborg N.A."/>
            <person name="Pedamallu C.S."/>
            <person name="Hostetler J.B."/>
            <person name="Radune D."/>
            <person name="Toms B.S."/>
            <person name="Henrissat B."/>
            <person name="Coutinho P.M."/>
            <person name="Schwarz S."/>
            <person name="Field L."/>
            <person name="Trindade-Silva A.E."/>
            <person name="Soares C.A.G."/>
            <person name="Elshahawi S."/>
            <person name="Hanora A."/>
            <person name="Schmidt E.W."/>
            <person name="Haygood M.G."/>
            <person name="Posfai J."/>
            <person name="Benner J."/>
            <person name="Madinger C."/>
            <person name="Nove J."/>
            <person name="Anton B."/>
            <person name="Chaudhary K."/>
            <person name="Foster J."/>
            <person name="Holman A."/>
            <person name="Kumar S."/>
            <person name="Lessard P.A."/>
            <person name="Luyten Y.A."/>
            <person name="Slatko B."/>
            <person name="Wood N."/>
            <person name="Wu B."/>
            <person name="Teplitski M."/>
            <person name="Mougous J.D."/>
            <person name="Ward N."/>
            <person name="Eisen J.A."/>
            <person name="Badger J.H."/>
            <person name="Distel D.L."/>
        </authorList>
    </citation>
    <scope>NUCLEOTIDE SEQUENCE [LARGE SCALE GENOMIC DNA]</scope>
    <source>
        <strain evidence="14">ATCC 39867 / T7901</strain>
    </source>
</reference>
<keyword evidence="7 10" id="KW-0472">Membrane</keyword>
<dbReference type="PANTHER" id="PTHR30625:SF15">
    <property type="entry name" value="BIOPOLYMER TRANSPORT PROTEIN EXBB"/>
    <property type="match status" value="1"/>
</dbReference>
<keyword evidence="3" id="KW-1003">Cell membrane</keyword>
<keyword evidence="2 8" id="KW-0813">Transport</keyword>
<sequence length="436" mass="46827">MKHYFICLCCLLCSAVIHAQPGDSTSLDEELLQRISAAKQALENTQQQLGREGQALNTKLSAQQRKVQSLREKAAGVQRLAEEKTLGLDALQTRVSQWRAQSQYQQHLIAAYVEKHHLGVNATVSTAGNDTRVRDAVARVQQLLVPQWQDTEVVLQGGEVVGVPMLAVGPVKVAFNPSSGEGGLVTGNYSEIPHIEYAYNKQNALEVADLHRSGNGLLAFDPTLGNAHQLHLNQGTVVSHLEKGGVWALPILFFGALALVIALVKAVQLLRLPKVSDTAATRIRMAGTDAKNTAQALEKMSANTRGAQNDLIEIVLKNPASGLRDDLLVACLREHRFRIERFMGVVATSAAVAPLLGLLGTVSGMITTFKMMTIFGAGDAATVSGGISEALVTTELGLIVAIPSLVVSALLTRKAQSYNNQLETLAIKLSKLDLRS</sequence>
<dbReference type="InterPro" id="IPR002898">
    <property type="entry name" value="MotA_ExbB_proton_chnl"/>
</dbReference>
<feature type="chain" id="PRO_5005667938" evidence="11">
    <location>
        <begin position="20"/>
        <end position="436"/>
    </location>
</feature>
<evidence type="ECO:0000256" key="2">
    <source>
        <dbReference type="ARBA" id="ARBA00022448"/>
    </source>
</evidence>
<dbReference type="GO" id="GO:0005886">
    <property type="term" value="C:plasma membrane"/>
    <property type="evidence" value="ECO:0007669"/>
    <property type="project" value="UniProtKB-SubCell"/>
</dbReference>
<dbReference type="eggNOG" id="COG0811">
    <property type="taxonomic scope" value="Bacteria"/>
</dbReference>
<keyword evidence="14" id="KW-1185">Reference proteome</keyword>
<evidence type="ECO:0000313" key="13">
    <source>
        <dbReference type="EMBL" id="ACR13511.1"/>
    </source>
</evidence>
<evidence type="ECO:0000256" key="10">
    <source>
        <dbReference type="SAM" id="Phobius"/>
    </source>
</evidence>
<dbReference type="Proteomes" id="UP000009080">
    <property type="component" value="Chromosome"/>
</dbReference>